<evidence type="ECO:0000256" key="4">
    <source>
        <dbReference type="ARBA" id="ARBA00023002"/>
    </source>
</evidence>
<comment type="similarity">
    <text evidence="2">Belongs to the cytochrome P450 family.</text>
</comment>
<keyword evidence="4" id="KW-0560">Oxidoreductase</keyword>
<protein>
    <submittedName>
        <fullName evidence="9">Cytochrome P450</fullName>
    </submittedName>
</protein>
<keyword evidence="8" id="KW-0472">Membrane</keyword>
<evidence type="ECO:0000256" key="8">
    <source>
        <dbReference type="SAM" id="Phobius"/>
    </source>
</evidence>
<dbReference type="PANTHER" id="PTHR46206:SF7">
    <property type="entry name" value="P450, PUTATIVE (EUROFUNG)-RELATED"/>
    <property type="match status" value="1"/>
</dbReference>
<reference evidence="9 10" key="1">
    <citation type="submission" date="2019-12" db="EMBL/GenBank/DDBJ databases">
        <title>A genome sequence resource for the geographically widespread anthracnose pathogen Colletotrichum asianum.</title>
        <authorList>
            <person name="Meng Y."/>
        </authorList>
    </citation>
    <scope>NUCLEOTIDE SEQUENCE [LARGE SCALE GENOMIC DNA]</scope>
    <source>
        <strain evidence="9 10">ICMP 18580</strain>
    </source>
</reference>
<keyword evidence="6" id="KW-0503">Monooxygenase</keyword>
<dbReference type="CDD" id="cd11041">
    <property type="entry name" value="CYP503A1-like"/>
    <property type="match status" value="1"/>
</dbReference>
<dbReference type="GO" id="GO:0005506">
    <property type="term" value="F:iron ion binding"/>
    <property type="evidence" value="ECO:0007669"/>
    <property type="project" value="InterPro"/>
</dbReference>
<evidence type="ECO:0000256" key="1">
    <source>
        <dbReference type="ARBA" id="ARBA00001971"/>
    </source>
</evidence>
<dbReference type="Pfam" id="PF00067">
    <property type="entry name" value="p450"/>
    <property type="match status" value="1"/>
</dbReference>
<evidence type="ECO:0000256" key="6">
    <source>
        <dbReference type="ARBA" id="ARBA00023033"/>
    </source>
</evidence>
<keyword evidence="8" id="KW-0812">Transmembrane</keyword>
<dbReference type="EMBL" id="WOWK01000186">
    <property type="protein sequence ID" value="KAF0315791.1"/>
    <property type="molecule type" value="Genomic_DNA"/>
</dbReference>
<dbReference type="InterPro" id="IPR002403">
    <property type="entry name" value="Cyt_P450_E_grp-IV"/>
</dbReference>
<evidence type="ECO:0000256" key="3">
    <source>
        <dbReference type="ARBA" id="ARBA00022723"/>
    </source>
</evidence>
<proteinExistence type="inferred from homology"/>
<dbReference type="GO" id="GO:0020037">
    <property type="term" value="F:heme binding"/>
    <property type="evidence" value="ECO:0007669"/>
    <property type="project" value="InterPro"/>
</dbReference>
<dbReference type="GO" id="GO:0004497">
    <property type="term" value="F:monooxygenase activity"/>
    <property type="evidence" value="ECO:0007669"/>
    <property type="project" value="UniProtKB-KW"/>
</dbReference>
<dbReference type="PRINTS" id="PR00465">
    <property type="entry name" value="EP450IV"/>
</dbReference>
<evidence type="ECO:0000256" key="7">
    <source>
        <dbReference type="PIRSR" id="PIRSR602403-1"/>
    </source>
</evidence>
<dbReference type="GO" id="GO:0016705">
    <property type="term" value="F:oxidoreductase activity, acting on paired donors, with incorporation or reduction of molecular oxygen"/>
    <property type="evidence" value="ECO:0007669"/>
    <property type="project" value="InterPro"/>
</dbReference>
<evidence type="ECO:0000313" key="10">
    <source>
        <dbReference type="Proteomes" id="UP000434172"/>
    </source>
</evidence>
<keyword evidence="5 7" id="KW-0408">Iron</keyword>
<dbReference type="InterPro" id="IPR036396">
    <property type="entry name" value="Cyt_P450_sf"/>
</dbReference>
<dbReference type="AlphaFoldDB" id="A0A8H3ZJH3"/>
<comment type="caution">
    <text evidence="9">The sequence shown here is derived from an EMBL/GenBank/DDBJ whole genome shotgun (WGS) entry which is preliminary data.</text>
</comment>
<organism evidence="9 10">
    <name type="scientific">Colletotrichum asianum</name>
    <dbReference type="NCBI Taxonomy" id="702518"/>
    <lineage>
        <taxon>Eukaryota</taxon>
        <taxon>Fungi</taxon>
        <taxon>Dikarya</taxon>
        <taxon>Ascomycota</taxon>
        <taxon>Pezizomycotina</taxon>
        <taxon>Sordariomycetes</taxon>
        <taxon>Hypocreomycetidae</taxon>
        <taxon>Glomerellales</taxon>
        <taxon>Glomerellaceae</taxon>
        <taxon>Colletotrichum</taxon>
        <taxon>Colletotrichum gloeosporioides species complex</taxon>
    </lineage>
</organism>
<keyword evidence="8" id="KW-1133">Transmembrane helix</keyword>
<name>A0A8H3ZJH3_9PEZI</name>
<dbReference type="PRINTS" id="PR00385">
    <property type="entry name" value="P450"/>
</dbReference>
<keyword evidence="10" id="KW-1185">Reference proteome</keyword>
<dbReference type="SUPFAM" id="SSF48264">
    <property type="entry name" value="Cytochrome P450"/>
    <property type="match status" value="1"/>
</dbReference>
<dbReference type="PANTHER" id="PTHR46206">
    <property type="entry name" value="CYTOCHROME P450"/>
    <property type="match status" value="1"/>
</dbReference>
<comment type="cofactor">
    <cofactor evidence="1 7">
        <name>heme</name>
        <dbReference type="ChEBI" id="CHEBI:30413"/>
    </cofactor>
</comment>
<keyword evidence="3 7" id="KW-0479">Metal-binding</keyword>
<sequence>MNTLQNTNISVPNDAVSSQILGVLRTAGIWSTSGAAMAAFFAGTLAALSIVKFLWRIDPRPTMDVPLASPPDAALYDFGRLLSKGYCENPQGPYKIVGPKSDLVLLPASYANDLAAQPSNKLSFGAAIHDFWVSRHTTWRYYLDDDTGRQTLMGSLKRDGAHIMPVLDEEISLAMDNWEQRGFQAINKTLETRKQLHNGWASVEINPSFRPLVNQAFGRVLVDAPLCRDPGWLDHANGLGLKMMLAARDLRMIPDCLRPLAKHFLPTYRSLMTARRELASRIDPLVQRRLACRNMHDDRHHDMIEYQLNHSAGWRGVDINFQTGQIFDNVFAGDNQIVNALMQCIYDLATYPEYQKSLREEIRTVLSNGATLSLQNIGMLRKVDSFMKEVLRLSPGTLVVMARKALVEVKLPDGLTIPRGVTVAMPSYALNQDPNIYGPDATEFKPFWFLDVPDVPSSSLAFESVSGPGLDFGRGKASCPGRYIALWTMKVILARFIQRYEVRLQDGAQRPVNIEAGVHKIANLGGNITIRLAP</sequence>
<dbReference type="OrthoDB" id="1844152at2759"/>
<dbReference type="Gene3D" id="1.10.630.10">
    <property type="entry name" value="Cytochrome P450"/>
    <property type="match status" value="1"/>
</dbReference>
<evidence type="ECO:0000256" key="2">
    <source>
        <dbReference type="ARBA" id="ARBA00010617"/>
    </source>
</evidence>
<accession>A0A8H3ZJH3</accession>
<dbReference type="Proteomes" id="UP000434172">
    <property type="component" value="Unassembled WGS sequence"/>
</dbReference>
<feature type="binding site" description="axial binding residue" evidence="7">
    <location>
        <position position="479"/>
    </location>
    <ligand>
        <name>heme</name>
        <dbReference type="ChEBI" id="CHEBI:30413"/>
    </ligand>
    <ligandPart>
        <name>Fe</name>
        <dbReference type="ChEBI" id="CHEBI:18248"/>
    </ligandPart>
</feature>
<keyword evidence="7" id="KW-0349">Heme</keyword>
<dbReference type="InterPro" id="IPR001128">
    <property type="entry name" value="Cyt_P450"/>
</dbReference>
<evidence type="ECO:0000256" key="5">
    <source>
        <dbReference type="ARBA" id="ARBA00023004"/>
    </source>
</evidence>
<gene>
    <name evidence="9" type="ORF">GQ607_016977</name>
</gene>
<evidence type="ECO:0000313" key="9">
    <source>
        <dbReference type="EMBL" id="KAF0315791.1"/>
    </source>
</evidence>
<feature type="transmembrane region" description="Helical" evidence="8">
    <location>
        <begin position="34"/>
        <end position="55"/>
    </location>
</feature>